<feature type="compositionally biased region" description="Low complexity" evidence="1">
    <location>
        <begin position="1"/>
        <end position="16"/>
    </location>
</feature>
<organism evidence="3 4">
    <name type="scientific">Kitasatospora cineracea</name>
    <dbReference type="NCBI Taxonomy" id="88074"/>
    <lineage>
        <taxon>Bacteria</taxon>
        <taxon>Bacillati</taxon>
        <taxon>Actinomycetota</taxon>
        <taxon>Actinomycetes</taxon>
        <taxon>Kitasatosporales</taxon>
        <taxon>Streptomycetaceae</taxon>
        <taxon>Kitasatospora</taxon>
    </lineage>
</organism>
<feature type="transmembrane region" description="Helical" evidence="2">
    <location>
        <begin position="191"/>
        <end position="211"/>
    </location>
</feature>
<proteinExistence type="predicted"/>
<feature type="transmembrane region" description="Helical" evidence="2">
    <location>
        <begin position="162"/>
        <end position="179"/>
    </location>
</feature>
<dbReference type="InterPro" id="IPR018650">
    <property type="entry name" value="STSV1_Orf64"/>
</dbReference>
<dbReference type="Pfam" id="PF09852">
    <property type="entry name" value="DUF2079"/>
    <property type="match status" value="1"/>
</dbReference>
<name>A0A8G1UNE6_9ACTN</name>
<feature type="transmembrane region" description="Helical" evidence="2">
    <location>
        <begin position="314"/>
        <end position="335"/>
    </location>
</feature>
<reference evidence="3 4" key="1">
    <citation type="submission" date="2018-11" db="EMBL/GenBank/DDBJ databases">
        <title>Sequencing the genomes of 1000 actinobacteria strains.</title>
        <authorList>
            <person name="Klenk H.-P."/>
        </authorList>
    </citation>
    <scope>NUCLEOTIDE SEQUENCE [LARGE SCALE GENOMIC DNA]</scope>
    <source>
        <strain evidence="3 4">DSM 44780</strain>
    </source>
</reference>
<evidence type="ECO:0000256" key="2">
    <source>
        <dbReference type="SAM" id="Phobius"/>
    </source>
</evidence>
<dbReference type="AlphaFoldDB" id="A0A8G1UNE6"/>
<keyword evidence="2" id="KW-0472">Membrane</keyword>
<dbReference type="RefSeq" id="WP_162870152.1">
    <property type="nucleotide sequence ID" value="NZ_RJVJ01000001.1"/>
</dbReference>
<dbReference type="Proteomes" id="UP000267408">
    <property type="component" value="Unassembled WGS sequence"/>
</dbReference>
<keyword evidence="2" id="KW-1133">Transmembrane helix</keyword>
<dbReference type="EMBL" id="RJVJ01000001">
    <property type="protein sequence ID" value="ROR47010.1"/>
    <property type="molecule type" value="Genomic_DNA"/>
</dbReference>
<protein>
    <submittedName>
        <fullName evidence="3">Putative membrane protein</fullName>
    </submittedName>
</protein>
<evidence type="ECO:0000256" key="1">
    <source>
        <dbReference type="SAM" id="MobiDB-lite"/>
    </source>
</evidence>
<evidence type="ECO:0000313" key="3">
    <source>
        <dbReference type="EMBL" id="ROR47010.1"/>
    </source>
</evidence>
<keyword evidence="2" id="KW-0812">Transmembrane</keyword>
<evidence type="ECO:0000313" key="4">
    <source>
        <dbReference type="Proteomes" id="UP000267408"/>
    </source>
</evidence>
<comment type="caution">
    <text evidence="3">The sequence shown here is derived from an EMBL/GenBank/DDBJ whole genome shotgun (WGS) entry which is preliminary data.</text>
</comment>
<gene>
    <name evidence="3" type="ORF">EDD39_5321</name>
</gene>
<accession>A0A8G1UNE6</accession>
<feature type="transmembrane region" description="Helical" evidence="2">
    <location>
        <begin position="280"/>
        <end position="302"/>
    </location>
</feature>
<feature type="region of interest" description="Disordered" evidence="1">
    <location>
        <begin position="1"/>
        <end position="26"/>
    </location>
</feature>
<feature type="transmembrane region" description="Helical" evidence="2">
    <location>
        <begin position="347"/>
        <end position="369"/>
    </location>
</feature>
<feature type="transmembrane region" description="Helical" evidence="2">
    <location>
        <begin position="217"/>
        <end position="243"/>
    </location>
</feature>
<sequence length="479" mass="51020">MTTRTPLTHPRPAAAPARPPHPPRNRRGAATALGSAFLLAYLTLSLRRYDHFGSGVDLAIFGQAVKHLAAGQAPVVDLKAPGFLAFGDHFDPIIALAAPFYRIWPDTRVLLCIQALLVAVAVVIIADIATTALGRWRGLSAAAAFGTSVGVQNAVDFDFHEIAFAAPLLALALRAHLLGRWRQCAALTAGLLLVKEDSAFIMLGIAIALAIRGRRALAAGLAAWAVVGLAIVLAIVIPSLSYWHRYTYAPQAKGPWTFFTAGAHSLGTSLVTDGTASRTLVLLLAGAGVIGARSPLIWAVLIPFLARAANTNPAYWGPGFHYNLLIEVALFAALVDALRHRSRAEPVVWALIAWMTAAALACGPLATVISSHDDCSRCRAAHTALAVIPDGATVAADTYLLPHLVDHTTGYLLTPEFTDSTGHPLTPDWVVLDEQTSTYGDPSWVPALTRRLASIYEEVSARDGYVVLHRRVALLVISE</sequence>
<feature type="transmembrane region" description="Helical" evidence="2">
    <location>
        <begin position="109"/>
        <end position="129"/>
    </location>
</feature>